<dbReference type="SMART" id="SM00430">
    <property type="entry name" value="HOLI"/>
    <property type="match status" value="1"/>
</dbReference>
<evidence type="ECO:0000256" key="4">
    <source>
        <dbReference type="ARBA" id="ARBA00022771"/>
    </source>
</evidence>
<reference evidence="14" key="1">
    <citation type="submission" date="2022-11" db="EMBL/GenBank/DDBJ databases">
        <authorList>
            <person name="Kikuchi T."/>
        </authorList>
    </citation>
    <scope>NUCLEOTIDE SEQUENCE</scope>
    <source>
        <strain evidence="14">PS1010</strain>
    </source>
</reference>
<dbReference type="Gene3D" id="3.30.50.10">
    <property type="entry name" value="Erythroid Transcription Factor GATA-1, subunit A"/>
    <property type="match status" value="1"/>
</dbReference>
<sequence>MDEKSPKNIGTCLVCEKPADSHHYNILCCHGCKSFFRRAILIKKTFPDCFRGSNCYTKSAKILNCRACRYQKCFQVGMVAQFATERKNRSVQAVVVRSENEEMLNIIKNLSILDFELNQIRNSEFHPLFPDSLKTIVNSTSIIGNAQKYQQMTGWPLEIEEFIGKQRFLSKMKFEAELGIVQEQEVRINTKDWLPFDMLLSIEYTKTFQFFGELSTDDRVSLIQNTGLMCLAITSAYSSYQRKKDILQTPDGICLSGPPAMVGKLFDCFVGYCDACEGVRDPPVIEMLKKNIDWRMGVKLIIPLVREQFKYSEYLILKAIIVANPAAGLSNDGQKIVQKERKKLSRALLDLCFSNFGRINGPSRFITLISYINLMESNQKDFRNLISIFKIFKPRQSLRSSLPEQIILADSEVEEGDIASFEASTIMNSAISTTTISTTTAIKSWHCLDDTWTMFDRDTYYWCMKPVYKSITLSEGAALCESLQPAAVLSGFQNANEISVMADEAVAHDSTMDDLAVGAVRSDDCKTQASLNTEACTSLNMFYWTDGYTTGTDGFIWYPTTPNGCFYGGCAEDFYASLYIHHKQLDDLPGTRSIGGAFCGMLAEYY</sequence>
<dbReference type="Pfam" id="PF00104">
    <property type="entry name" value="Hormone_recep"/>
    <property type="match status" value="1"/>
</dbReference>
<keyword evidence="3 11" id="KW-0479">Metal-binding</keyword>
<dbReference type="PRINTS" id="PR00047">
    <property type="entry name" value="STROIDFINGER"/>
</dbReference>
<keyword evidence="6 11" id="KW-0805">Transcription regulation</keyword>
<evidence type="ECO:0000256" key="11">
    <source>
        <dbReference type="RuleBase" id="RU004334"/>
    </source>
</evidence>
<evidence type="ECO:0000313" key="14">
    <source>
        <dbReference type="EMBL" id="CAI5450799.1"/>
    </source>
</evidence>
<dbReference type="CDD" id="cd06960">
    <property type="entry name" value="NR_DBD_HNF4A"/>
    <property type="match status" value="1"/>
</dbReference>
<proteinExistence type="inferred from homology"/>
<dbReference type="PROSITE" id="PS51030">
    <property type="entry name" value="NUCLEAR_REC_DBD_2"/>
    <property type="match status" value="1"/>
</dbReference>
<dbReference type="Gene3D" id="1.10.565.10">
    <property type="entry name" value="Retinoid X Receptor"/>
    <property type="match status" value="1"/>
</dbReference>
<organism evidence="14 15">
    <name type="scientific">Caenorhabditis angaria</name>
    <dbReference type="NCBI Taxonomy" id="860376"/>
    <lineage>
        <taxon>Eukaryota</taxon>
        <taxon>Metazoa</taxon>
        <taxon>Ecdysozoa</taxon>
        <taxon>Nematoda</taxon>
        <taxon>Chromadorea</taxon>
        <taxon>Rhabditida</taxon>
        <taxon>Rhabditina</taxon>
        <taxon>Rhabditomorpha</taxon>
        <taxon>Rhabditoidea</taxon>
        <taxon>Rhabditidae</taxon>
        <taxon>Peloderinae</taxon>
        <taxon>Caenorhabditis</taxon>
    </lineage>
</organism>
<dbReference type="PANTHER" id="PTHR45886">
    <property type="entry name" value="NUCLEAR HORMONE RECEPTOR FAMILY-RELATED-RELATED"/>
    <property type="match status" value="1"/>
</dbReference>
<comment type="similarity">
    <text evidence="2 11">Belongs to the nuclear hormone receptor family.</text>
</comment>
<comment type="subcellular location">
    <subcellularLocation>
        <location evidence="1 11">Nucleus</location>
    </subcellularLocation>
</comment>
<evidence type="ECO:0000256" key="7">
    <source>
        <dbReference type="ARBA" id="ARBA00023125"/>
    </source>
</evidence>
<dbReference type="InterPro" id="IPR013088">
    <property type="entry name" value="Znf_NHR/GATA"/>
</dbReference>
<dbReference type="Pfam" id="PF00105">
    <property type="entry name" value="zf-C4"/>
    <property type="match status" value="1"/>
</dbReference>
<evidence type="ECO:0008006" key="16">
    <source>
        <dbReference type="Google" id="ProtNLM"/>
    </source>
</evidence>
<dbReference type="GO" id="GO:0005634">
    <property type="term" value="C:nucleus"/>
    <property type="evidence" value="ECO:0007669"/>
    <property type="project" value="UniProtKB-SubCell"/>
</dbReference>
<evidence type="ECO:0000256" key="1">
    <source>
        <dbReference type="ARBA" id="ARBA00004123"/>
    </source>
</evidence>
<evidence type="ECO:0000256" key="3">
    <source>
        <dbReference type="ARBA" id="ARBA00022723"/>
    </source>
</evidence>
<dbReference type="GO" id="GO:0000978">
    <property type="term" value="F:RNA polymerase II cis-regulatory region sequence-specific DNA binding"/>
    <property type="evidence" value="ECO:0007669"/>
    <property type="project" value="InterPro"/>
</dbReference>
<dbReference type="SMART" id="SM00399">
    <property type="entry name" value="ZnF_C4"/>
    <property type="match status" value="1"/>
</dbReference>
<dbReference type="Proteomes" id="UP001152747">
    <property type="component" value="Unassembled WGS sequence"/>
</dbReference>
<dbReference type="PROSITE" id="PS51843">
    <property type="entry name" value="NR_LBD"/>
    <property type="match status" value="1"/>
</dbReference>
<dbReference type="CDD" id="cd00037">
    <property type="entry name" value="CLECT"/>
    <property type="match status" value="1"/>
</dbReference>
<dbReference type="GO" id="GO:0003700">
    <property type="term" value="F:DNA-binding transcription factor activity"/>
    <property type="evidence" value="ECO:0007669"/>
    <property type="project" value="InterPro"/>
</dbReference>
<evidence type="ECO:0000256" key="2">
    <source>
        <dbReference type="ARBA" id="ARBA00005993"/>
    </source>
</evidence>
<evidence type="ECO:0000256" key="10">
    <source>
        <dbReference type="ARBA" id="ARBA00023242"/>
    </source>
</evidence>
<dbReference type="AlphaFoldDB" id="A0A9P1ITJ1"/>
<evidence type="ECO:0000256" key="9">
    <source>
        <dbReference type="ARBA" id="ARBA00023170"/>
    </source>
</evidence>
<gene>
    <name evidence="14" type="ORF">CAMP_LOCUS13436</name>
</gene>
<evidence type="ECO:0000313" key="15">
    <source>
        <dbReference type="Proteomes" id="UP001152747"/>
    </source>
</evidence>
<dbReference type="EMBL" id="CANHGI010000005">
    <property type="protein sequence ID" value="CAI5450799.1"/>
    <property type="molecule type" value="Genomic_DNA"/>
</dbReference>
<dbReference type="InterPro" id="IPR035500">
    <property type="entry name" value="NHR-like_dom_sf"/>
</dbReference>
<evidence type="ECO:0000256" key="8">
    <source>
        <dbReference type="ARBA" id="ARBA00023163"/>
    </source>
</evidence>
<dbReference type="OrthoDB" id="5808658at2759"/>
<keyword evidence="15" id="KW-1185">Reference proteome</keyword>
<feature type="domain" description="Nuclear receptor" evidence="12">
    <location>
        <begin position="9"/>
        <end position="85"/>
    </location>
</feature>
<evidence type="ECO:0000259" key="13">
    <source>
        <dbReference type="PROSITE" id="PS51843"/>
    </source>
</evidence>
<dbReference type="InterPro" id="IPR001628">
    <property type="entry name" value="Znf_hrmn_rcpt"/>
</dbReference>
<feature type="domain" description="NR LBD" evidence="13">
    <location>
        <begin position="163"/>
        <end position="408"/>
    </location>
</feature>
<dbReference type="GO" id="GO:0008270">
    <property type="term" value="F:zinc ion binding"/>
    <property type="evidence" value="ECO:0007669"/>
    <property type="project" value="UniProtKB-KW"/>
</dbReference>
<comment type="caution">
    <text evidence="14">The sequence shown here is derived from an EMBL/GenBank/DDBJ whole genome shotgun (WGS) entry which is preliminary data.</text>
</comment>
<dbReference type="InterPro" id="IPR016187">
    <property type="entry name" value="CTDL_fold"/>
</dbReference>
<evidence type="ECO:0000259" key="12">
    <source>
        <dbReference type="PROSITE" id="PS51030"/>
    </source>
</evidence>
<dbReference type="PROSITE" id="PS00031">
    <property type="entry name" value="NUCLEAR_REC_DBD_1"/>
    <property type="match status" value="1"/>
</dbReference>
<dbReference type="SUPFAM" id="SSF48508">
    <property type="entry name" value="Nuclear receptor ligand-binding domain"/>
    <property type="match status" value="1"/>
</dbReference>
<name>A0A9P1ITJ1_9PELO</name>
<dbReference type="SUPFAM" id="SSF56436">
    <property type="entry name" value="C-type lectin-like"/>
    <property type="match status" value="1"/>
</dbReference>
<dbReference type="InterPro" id="IPR000536">
    <property type="entry name" value="Nucl_hrmn_rcpt_lig-bd"/>
</dbReference>
<evidence type="ECO:0000256" key="5">
    <source>
        <dbReference type="ARBA" id="ARBA00022833"/>
    </source>
</evidence>
<keyword evidence="9 11" id="KW-0675">Receptor</keyword>
<keyword evidence="5 11" id="KW-0862">Zinc</keyword>
<keyword evidence="4 11" id="KW-0863">Zinc-finger</keyword>
<evidence type="ECO:0000256" key="6">
    <source>
        <dbReference type="ARBA" id="ARBA00023015"/>
    </source>
</evidence>
<accession>A0A9P1ITJ1</accession>
<dbReference type="PANTHER" id="PTHR45886:SF18">
    <property type="entry name" value="NR LBD DOMAIN-CONTAINING PROTEIN-RELATED"/>
    <property type="match status" value="1"/>
</dbReference>
<keyword evidence="8 11" id="KW-0804">Transcription</keyword>
<keyword evidence="7 11" id="KW-0238">DNA-binding</keyword>
<keyword evidence="10 11" id="KW-0539">Nucleus</keyword>
<dbReference type="InterPro" id="IPR049636">
    <property type="entry name" value="HNF4-like_DBD"/>
</dbReference>
<dbReference type="SUPFAM" id="SSF57716">
    <property type="entry name" value="Glucocorticoid receptor-like (DNA-binding domain)"/>
    <property type="match status" value="1"/>
</dbReference>
<protein>
    <recommendedName>
        <fullName evidence="16">Nuclear receptor domain-containing protein</fullName>
    </recommendedName>
</protein>